<comment type="subcellular location">
    <subcellularLocation>
        <location evidence="1">Membrane</location>
        <topology evidence="1">Multi-pass membrane protein</topology>
    </subcellularLocation>
</comment>
<keyword evidence="9" id="KW-1185">Reference proteome</keyword>
<dbReference type="Proteomes" id="UP001162031">
    <property type="component" value="Unassembled WGS sequence"/>
</dbReference>
<dbReference type="InterPro" id="IPR029044">
    <property type="entry name" value="Nucleotide-diphossugar_trans"/>
</dbReference>
<sequence>MQYVVLSSLSGGDSATLRRMDAGSQTFVCVVWAAAVVGIGGLHQRSIHRGLLCCRPRAARTGGKPAAGGADGATLPDETLTERLRLVGENWFATVASGTAFCTDCGDAMPSGDANPDVCMSQSKSQVLERRRQLAYRTYLSTTAFVDPKHAKDGGVRMMDSDRSIRWMDSGVQGPETQVSYMQTPADFSRGRDGFDSAAFAGTNAVFCRQAFDPIGGFQYGILRLTMRLRERGSHSWLGLDKKRWAKGSVDILLMPNGREVDPDWRLPRMPALDPKSSLTFPRKMFIYGSVMYPFDSIPALCYVAIAVYYLCTGDAPIYARQSTLVERSFCTLSSS</sequence>
<name>A0AAV0TEU7_HYABA</name>
<protein>
    <submittedName>
        <fullName evidence="8">Uncharacterized protein</fullName>
    </submittedName>
</protein>
<dbReference type="InterPro" id="IPR050321">
    <property type="entry name" value="Glycosyltr_2/OpgH_subfam"/>
</dbReference>
<evidence type="ECO:0000256" key="1">
    <source>
        <dbReference type="ARBA" id="ARBA00004141"/>
    </source>
</evidence>
<evidence type="ECO:0000256" key="6">
    <source>
        <dbReference type="ARBA" id="ARBA00023136"/>
    </source>
</evidence>
<organism evidence="8 9">
    <name type="scientific">Hyaloperonospora brassicae</name>
    <name type="common">Brassica downy mildew</name>
    <name type="synonym">Peronospora brassicae</name>
    <dbReference type="NCBI Taxonomy" id="162125"/>
    <lineage>
        <taxon>Eukaryota</taxon>
        <taxon>Sar</taxon>
        <taxon>Stramenopiles</taxon>
        <taxon>Oomycota</taxon>
        <taxon>Peronosporomycetes</taxon>
        <taxon>Peronosporales</taxon>
        <taxon>Peronosporaceae</taxon>
        <taxon>Hyaloperonospora</taxon>
    </lineage>
</organism>
<evidence type="ECO:0000313" key="8">
    <source>
        <dbReference type="EMBL" id="CAI5720365.1"/>
    </source>
</evidence>
<dbReference type="Gene3D" id="3.90.550.10">
    <property type="entry name" value="Spore Coat Polysaccharide Biosynthesis Protein SpsA, Chain A"/>
    <property type="match status" value="1"/>
</dbReference>
<dbReference type="GO" id="GO:0016020">
    <property type="term" value="C:membrane"/>
    <property type="evidence" value="ECO:0007669"/>
    <property type="project" value="UniProtKB-SubCell"/>
</dbReference>
<dbReference type="GO" id="GO:0016757">
    <property type="term" value="F:glycosyltransferase activity"/>
    <property type="evidence" value="ECO:0007669"/>
    <property type="project" value="UniProtKB-KW"/>
</dbReference>
<evidence type="ECO:0000256" key="4">
    <source>
        <dbReference type="ARBA" id="ARBA00022692"/>
    </source>
</evidence>
<evidence type="ECO:0000256" key="7">
    <source>
        <dbReference type="SAM" id="Phobius"/>
    </source>
</evidence>
<accession>A0AAV0TEU7</accession>
<evidence type="ECO:0000256" key="5">
    <source>
        <dbReference type="ARBA" id="ARBA00022989"/>
    </source>
</evidence>
<feature type="transmembrane region" description="Helical" evidence="7">
    <location>
        <begin position="286"/>
        <end position="311"/>
    </location>
</feature>
<keyword evidence="6 7" id="KW-0472">Membrane</keyword>
<dbReference type="EMBL" id="CANTFL010000279">
    <property type="protein sequence ID" value="CAI5720365.1"/>
    <property type="molecule type" value="Genomic_DNA"/>
</dbReference>
<evidence type="ECO:0000256" key="3">
    <source>
        <dbReference type="ARBA" id="ARBA00022679"/>
    </source>
</evidence>
<dbReference type="PANTHER" id="PTHR43867">
    <property type="entry name" value="CELLULOSE SYNTHASE CATALYTIC SUBUNIT A [UDP-FORMING]"/>
    <property type="match status" value="1"/>
</dbReference>
<reference evidence="8" key="1">
    <citation type="submission" date="2022-12" db="EMBL/GenBank/DDBJ databases">
        <authorList>
            <person name="Webb A."/>
        </authorList>
    </citation>
    <scope>NUCLEOTIDE SEQUENCE</scope>
    <source>
        <strain evidence="8">Hp1</strain>
    </source>
</reference>
<keyword evidence="4 7" id="KW-0812">Transmembrane</keyword>
<proteinExistence type="predicted"/>
<gene>
    <name evidence="8" type="ORF">HBR001_LOCUS2370</name>
</gene>
<keyword evidence="3" id="KW-0808">Transferase</keyword>
<dbReference type="AlphaFoldDB" id="A0AAV0TEU7"/>
<evidence type="ECO:0000313" key="9">
    <source>
        <dbReference type="Proteomes" id="UP001162031"/>
    </source>
</evidence>
<dbReference type="PANTHER" id="PTHR43867:SF8">
    <property type="entry name" value="GLYCOSIDE HYDROLASE FAMILY 8"/>
    <property type="match status" value="1"/>
</dbReference>
<comment type="caution">
    <text evidence="8">The sequence shown here is derived from an EMBL/GenBank/DDBJ whole genome shotgun (WGS) entry which is preliminary data.</text>
</comment>
<evidence type="ECO:0000256" key="2">
    <source>
        <dbReference type="ARBA" id="ARBA00022676"/>
    </source>
</evidence>
<keyword evidence="5 7" id="KW-1133">Transmembrane helix</keyword>
<keyword evidence="2" id="KW-0328">Glycosyltransferase</keyword>